<dbReference type="Proteomes" id="UP001165124">
    <property type="component" value="Unassembled WGS sequence"/>
</dbReference>
<organism evidence="3 4">
    <name type="scientific">Actinomadura rubrobrunea</name>
    <dbReference type="NCBI Taxonomy" id="115335"/>
    <lineage>
        <taxon>Bacteria</taxon>
        <taxon>Bacillati</taxon>
        <taxon>Actinomycetota</taxon>
        <taxon>Actinomycetes</taxon>
        <taxon>Streptosporangiales</taxon>
        <taxon>Thermomonosporaceae</taxon>
        <taxon>Actinomadura</taxon>
    </lineage>
</organism>
<evidence type="ECO:0000313" key="3">
    <source>
        <dbReference type="EMBL" id="GLW67073.1"/>
    </source>
</evidence>
<comment type="caution">
    <text evidence="3">The sequence shown here is derived from an EMBL/GenBank/DDBJ whole genome shotgun (WGS) entry which is preliminary data.</text>
</comment>
<feature type="compositionally biased region" description="Basic and acidic residues" evidence="1">
    <location>
        <begin position="1"/>
        <end position="12"/>
    </location>
</feature>
<feature type="domain" description="HTH cro/C1-type" evidence="2">
    <location>
        <begin position="56"/>
        <end position="109"/>
    </location>
</feature>
<dbReference type="PROSITE" id="PS50943">
    <property type="entry name" value="HTH_CROC1"/>
    <property type="match status" value="1"/>
</dbReference>
<dbReference type="AlphaFoldDB" id="A0A9W6Q260"/>
<dbReference type="InterPro" id="IPR043917">
    <property type="entry name" value="DUF5753"/>
</dbReference>
<dbReference type="SMART" id="SM00530">
    <property type="entry name" value="HTH_XRE"/>
    <property type="match status" value="1"/>
</dbReference>
<dbReference type="GO" id="GO:0003677">
    <property type="term" value="F:DNA binding"/>
    <property type="evidence" value="ECO:0007669"/>
    <property type="project" value="InterPro"/>
</dbReference>
<evidence type="ECO:0000256" key="1">
    <source>
        <dbReference type="SAM" id="MobiDB-lite"/>
    </source>
</evidence>
<dbReference type="InterPro" id="IPR010982">
    <property type="entry name" value="Lambda_DNA-bd_dom_sf"/>
</dbReference>
<feature type="region of interest" description="Disordered" evidence="1">
    <location>
        <begin position="1"/>
        <end position="24"/>
    </location>
</feature>
<accession>A0A9W6Q260</accession>
<reference evidence="3" key="1">
    <citation type="submission" date="2023-02" db="EMBL/GenBank/DDBJ databases">
        <title>Actinomadura rubrobrunea NBRC 14622.</title>
        <authorList>
            <person name="Ichikawa N."/>
            <person name="Sato H."/>
            <person name="Tonouchi N."/>
        </authorList>
    </citation>
    <scope>NUCLEOTIDE SEQUENCE</scope>
    <source>
        <strain evidence="3">NBRC 14622</strain>
    </source>
</reference>
<protein>
    <submittedName>
        <fullName evidence="3">Transcriptional regulator</fullName>
    </submittedName>
</protein>
<dbReference type="Gene3D" id="1.10.260.40">
    <property type="entry name" value="lambda repressor-like DNA-binding domains"/>
    <property type="match status" value="1"/>
</dbReference>
<proteinExistence type="predicted"/>
<keyword evidence="4" id="KW-1185">Reference proteome</keyword>
<sequence length="323" mass="35979">MSDDAHADHESAARAGAAPRPALTVRLASLAEPREPSPDEMARGPTVARMLLGARLRRLREARGVSRAEAGRLIRGSDSKISRMETGRTGFKERDLVDLLDLYGVTDEAERAVLLALAEQAGRPGWWQPYHEIIPQWYETYLGLEQSAEMIRCHESHVIPELLQTPDYARAALALTHGGEPAETVERRVELRLRRARILERSRPPRLWAMIDEAALRRPFGGAAVMRDQLRRLIEASRLPHVTVQVMPFRAGGYPGVGAPITLLRQPEAELPDVVYLARPNGAEYVDKPEDVDAFRHVLNQMATQAAPAAETPRILRAVIDET</sequence>
<feature type="compositionally biased region" description="Low complexity" evidence="1">
    <location>
        <begin position="13"/>
        <end position="22"/>
    </location>
</feature>
<dbReference type="Pfam" id="PF13560">
    <property type="entry name" value="HTH_31"/>
    <property type="match status" value="1"/>
</dbReference>
<gene>
    <name evidence="3" type="ORF">Arub01_53160</name>
</gene>
<dbReference type="SUPFAM" id="SSF47413">
    <property type="entry name" value="lambda repressor-like DNA-binding domains"/>
    <property type="match status" value="1"/>
</dbReference>
<dbReference type="InterPro" id="IPR001387">
    <property type="entry name" value="Cro/C1-type_HTH"/>
</dbReference>
<dbReference type="RefSeq" id="WP_227023329.1">
    <property type="nucleotide sequence ID" value="NZ_BSRZ01000019.1"/>
</dbReference>
<evidence type="ECO:0000259" key="2">
    <source>
        <dbReference type="PROSITE" id="PS50943"/>
    </source>
</evidence>
<dbReference type="EMBL" id="BSRZ01000019">
    <property type="protein sequence ID" value="GLW67073.1"/>
    <property type="molecule type" value="Genomic_DNA"/>
</dbReference>
<dbReference type="Pfam" id="PF19054">
    <property type="entry name" value="DUF5753"/>
    <property type="match status" value="1"/>
</dbReference>
<name>A0A9W6Q260_9ACTN</name>
<evidence type="ECO:0000313" key="4">
    <source>
        <dbReference type="Proteomes" id="UP001165124"/>
    </source>
</evidence>